<proteinExistence type="predicted"/>
<dbReference type="PANTHER" id="PTHR12652">
    <property type="entry name" value="PEROXISOMAL BIOGENESIS FACTOR 11"/>
    <property type="match status" value="1"/>
</dbReference>
<keyword evidence="6" id="KW-1185">Reference proteome</keyword>
<dbReference type="HOGENOM" id="CLU_089499_0_0_1"/>
<sequence length="252" mass="27932">MEAKAPLSLDTVIKVAFSMEGRDKLTKLMQYGSRALAFYVLSADKNSDVGKKLTNLYKTTQTSRKAFRLGKSVTYYKKLQVLVANKSLTPWQRYLQYIQNTGMFGFFIYDNMAFASKAKVINFNAEEAAKRGGVLWFCANIAGFALAITNLNGDIEKEKCIRDILASEEDEARIASLQAQLDALEQSRFKKFLAVLKVTCDLIVSSNTSGIRLAERITGTKLHDGIVGSVGCVSALTVIYNAWPNVPVKKVD</sequence>
<evidence type="ECO:0000256" key="3">
    <source>
        <dbReference type="ARBA" id="ARBA00023140"/>
    </source>
</evidence>
<evidence type="ECO:0000313" key="6">
    <source>
        <dbReference type="Proteomes" id="UP000019132"/>
    </source>
</evidence>
<keyword evidence="1" id="KW-0962">Peroxisome biogenesis</keyword>
<comment type="subcellular location">
    <subcellularLocation>
        <location evidence="4">Peroxisome membrane</location>
    </subcellularLocation>
</comment>
<dbReference type="EnsemblProtists" id="PYU1_T001256">
    <property type="protein sequence ID" value="PYU1_T001256"/>
    <property type="gene ID" value="PYU1_G001256"/>
</dbReference>
<dbReference type="PANTHER" id="PTHR12652:SF50">
    <property type="entry name" value="PEROXIN 11"/>
    <property type="match status" value="1"/>
</dbReference>
<dbReference type="VEuPathDB" id="FungiDB:PYU1_G001256"/>
<evidence type="ECO:0000256" key="1">
    <source>
        <dbReference type="ARBA" id="ARBA00022593"/>
    </source>
</evidence>
<dbReference type="GO" id="GO:0005778">
    <property type="term" value="C:peroxisomal membrane"/>
    <property type="evidence" value="ECO:0007669"/>
    <property type="project" value="UniProtKB-SubCell"/>
</dbReference>
<dbReference type="eggNOG" id="ENOG502RQ4E">
    <property type="taxonomic scope" value="Eukaryota"/>
</dbReference>
<reference evidence="6" key="1">
    <citation type="journal article" date="2010" name="Genome Biol.">
        <title>Genome sequence of the necrotrophic plant pathogen Pythium ultimum reveals original pathogenicity mechanisms and effector repertoire.</title>
        <authorList>
            <person name="Levesque C.A."/>
            <person name="Brouwer H."/>
            <person name="Cano L."/>
            <person name="Hamilton J.P."/>
            <person name="Holt C."/>
            <person name="Huitema E."/>
            <person name="Raffaele S."/>
            <person name="Robideau G.P."/>
            <person name="Thines M."/>
            <person name="Win J."/>
            <person name="Zerillo M.M."/>
            <person name="Beakes G.W."/>
            <person name="Boore J.L."/>
            <person name="Busam D."/>
            <person name="Dumas B."/>
            <person name="Ferriera S."/>
            <person name="Fuerstenberg S.I."/>
            <person name="Gachon C.M."/>
            <person name="Gaulin E."/>
            <person name="Govers F."/>
            <person name="Grenville-Briggs L."/>
            <person name="Horner N."/>
            <person name="Hostetler J."/>
            <person name="Jiang R.H."/>
            <person name="Johnson J."/>
            <person name="Krajaejun T."/>
            <person name="Lin H."/>
            <person name="Meijer H.J."/>
            <person name="Moore B."/>
            <person name="Morris P."/>
            <person name="Phuntmart V."/>
            <person name="Puiu D."/>
            <person name="Shetty J."/>
            <person name="Stajich J.E."/>
            <person name="Tripathy S."/>
            <person name="Wawra S."/>
            <person name="van West P."/>
            <person name="Whitty B.R."/>
            <person name="Coutinho P.M."/>
            <person name="Henrissat B."/>
            <person name="Martin F."/>
            <person name="Thomas P.D."/>
            <person name="Tyler B.M."/>
            <person name="De Vries R.P."/>
            <person name="Kamoun S."/>
            <person name="Yandell M."/>
            <person name="Tisserat N."/>
            <person name="Buell C.R."/>
        </authorList>
    </citation>
    <scope>NUCLEOTIDE SEQUENCE</scope>
    <source>
        <strain evidence="6">DAOM:BR144</strain>
    </source>
</reference>
<evidence type="ECO:0000256" key="2">
    <source>
        <dbReference type="ARBA" id="ARBA00023136"/>
    </source>
</evidence>
<dbReference type="InParanoid" id="K3W8G5"/>
<dbReference type="Proteomes" id="UP000019132">
    <property type="component" value="Unassembled WGS sequence"/>
</dbReference>
<keyword evidence="3" id="KW-0576">Peroxisome</keyword>
<dbReference type="GO" id="GO:0016559">
    <property type="term" value="P:peroxisome fission"/>
    <property type="evidence" value="ECO:0007669"/>
    <property type="project" value="InterPro"/>
</dbReference>
<dbReference type="OMA" id="CYWVLDN"/>
<evidence type="ECO:0000313" key="5">
    <source>
        <dbReference type="EnsemblProtists" id="PYU1_T001256"/>
    </source>
</evidence>
<dbReference type="EMBL" id="GL376626">
    <property type="status" value="NOT_ANNOTATED_CDS"/>
    <property type="molecule type" value="Genomic_DNA"/>
</dbReference>
<dbReference type="TCDB" id="1.A.101.8.3">
    <property type="family name" value="the peroxisomal pore-forming pex11 (pex11) family"/>
</dbReference>
<evidence type="ECO:0000256" key="4">
    <source>
        <dbReference type="ARBA" id="ARBA00046271"/>
    </source>
</evidence>
<name>K3W8G5_GLOUD</name>
<accession>K3W8G5</accession>
<evidence type="ECO:0008006" key="7">
    <source>
        <dbReference type="Google" id="ProtNLM"/>
    </source>
</evidence>
<dbReference type="STRING" id="431595.K3W8G5"/>
<dbReference type="AlphaFoldDB" id="K3W8G5"/>
<reference evidence="5" key="3">
    <citation type="submission" date="2015-02" db="UniProtKB">
        <authorList>
            <consortium name="EnsemblProtists"/>
        </authorList>
    </citation>
    <scope>IDENTIFICATION</scope>
    <source>
        <strain evidence="5">DAOM BR144</strain>
    </source>
</reference>
<reference evidence="6" key="2">
    <citation type="submission" date="2010-04" db="EMBL/GenBank/DDBJ databases">
        <authorList>
            <person name="Buell R."/>
            <person name="Hamilton J."/>
            <person name="Hostetler J."/>
        </authorList>
    </citation>
    <scope>NUCLEOTIDE SEQUENCE [LARGE SCALE GENOMIC DNA]</scope>
    <source>
        <strain evidence="6">DAOM:BR144</strain>
    </source>
</reference>
<organism evidence="5 6">
    <name type="scientific">Globisporangium ultimum (strain ATCC 200006 / CBS 805.95 / DAOM BR144)</name>
    <name type="common">Pythium ultimum</name>
    <dbReference type="NCBI Taxonomy" id="431595"/>
    <lineage>
        <taxon>Eukaryota</taxon>
        <taxon>Sar</taxon>
        <taxon>Stramenopiles</taxon>
        <taxon>Oomycota</taxon>
        <taxon>Peronosporomycetes</taxon>
        <taxon>Pythiales</taxon>
        <taxon>Pythiaceae</taxon>
        <taxon>Globisporangium</taxon>
    </lineage>
</organism>
<dbReference type="Pfam" id="PF05648">
    <property type="entry name" value="PEX11"/>
    <property type="match status" value="1"/>
</dbReference>
<protein>
    <recommendedName>
        <fullName evidence="7">Peroxisomal biogenesis factor 11</fullName>
    </recommendedName>
</protein>
<dbReference type="InterPro" id="IPR008733">
    <property type="entry name" value="PEX11"/>
</dbReference>
<keyword evidence="2" id="KW-0472">Membrane</keyword>